<keyword evidence="3" id="KW-0813">Transport</keyword>
<dbReference type="RefSeq" id="WP_184053603.1">
    <property type="nucleotide sequence ID" value="NZ_JACIJK010000001.1"/>
</dbReference>
<keyword evidence="6 12" id="KW-0812">Transmembrane</keyword>
<organism evidence="14 15">
    <name type="scientific">Sphingomonas aerophila</name>
    <dbReference type="NCBI Taxonomy" id="1344948"/>
    <lineage>
        <taxon>Bacteria</taxon>
        <taxon>Pseudomonadati</taxon>
        <taxon>Pseudomonadota</taxon>
        <taxon>Alphaproteobacteria</taxon>
        <taxon>Sphingomonadales</taxon>
        <taxon>Sphingomonadaceae</taxon>
        <taxon>Sphingomonas</taxon>
    </lineage>
</organism>
<keyword evidence="4" id="KW-1003">Cell membrane</keyword>
<reference evidence="14 15" key="1">
    <citation type="submission" date="2020-08" db="EMBL/GenBank/DDBJ databases">
        <title>Genomic Encyclopedia of Type Strains, Phase IV (KMG-IV): sequencing the most valuable type-strain genomes for metagenomic binning, comparative biology and taxonomic classification.</title>
        <authorList>
            <person name="Goeker M."/>
        </authorList>
    </citation>
    <scope>NUCLEOTIDE SEQUENCE [LARGE SCALE GENOMIC DNA]</scope>
    <source>
        <strain evidence="14 15">DSM 100044</strain>
    </source>
</reference>
<evidence type="ECO:0000256" key="8">
    <source>
        <dbReference type="ARBA" id="ARBA00022982"/>
    </source>
</evidence>
<dbReference type="InterPro" id="IPR016174">
    <property type="entry name" value="Di-haem_cyt_TM"/>
</dbReference>
<dbReference type="EMBL" id="JACIJK010000001">
    <property type="protein sequence ID" value="MBB5713411.1"/>
    <property type="molecule type" value="Genomic_DNA"/>
</dbReference>
<evidence type="ECO:0000313" key="15">
    <source>
        <dbReference type="Proteomes" id="UP000546200"/>
    </source>
</evidence>
<keyword evidence="7" id="KW-0479">Metal-binding</keyword>
<evidence type="ECO:0000256" key="5">
    <source>
        <dbReference type="ARBA" id="ARBA00022617"/>
    </source>
</evidence>
<keyword evidence="10" id="KW-0408">Iron</keyword>
<evidence type="ECO:0000256" key="3">
    <source>
        <dbReference type="ARBA" id="ARBA00022448"/>
    </source>
</evidence>
<dbReference type="InterPro" id="IPR011577">
    <property type="entry name" value="Cyt_b561_bac/Ni-Hgenase"/>
</dbReference>
<dbReference type="GO" id="GO:0022904">
    <property type="term" value="P:respiratory electron transport chain"/>
    <property type="evidence" value="ECO:0007669"/>
    <property type="project" value="InterPro"/>
</dbReference>
<comment type="caution">
    <text evidence="14">The sequence shown here is derived from an EMBL/GenBank/DDBJ whole genome shotgun (WGS) entry which is preliminary data.</text>
</comment>
<dbReference type="SUPFAM" id="SSF81342">
    <property type="entry name" value="Transmembrane di-heme cytochromes"/>
    <property type="match status" value="1"/>
</dbReference>
<evidence type="ECO:0000256" key="2">
    <source>
        <dbReference type="ARBA" id="ARBA00008622"/>
    </source>
</evidence>
<dbReference type="Pfam" id="PF01292">
    <property type="entry name" value="Ni_hydr_CYTB"/>
    <property type="match status" value="1"/>
</dbReference>
<evidence type="ECO:0000256" key="9">
    <source>
        <dbReference type="ARBA" id="ARBA00022989"/>
    </source>
</evidence>
<evidence type="ECO:0000256" key="11">
    <source>
        <dbReference type="ARBA" id="ARBA00023136"/>
    </source>
</evidence>
<dbReference type="InterPro" id="IPR051542">
    <property type="entry name" value="Hydrogenase_cytochrome"/>
</dbReference>
<proteinExistence type="inferred from homology"/>
<accession>A0A7W9BAT5</accession>
<evidence type="ECO:0000256" key="10">
    <source>
        <dbReference type="ARBA" id="ARBA00023004"/>
    </source>
</evidence>
<evidence type="ECO:0000313" key="14">
    <source>
        <dbReference type="EMBL" id="MBB5713411.1"/>
    </source>
</evidence>
<dbReference type="PANTHER" id="PTHR30485:SF1">
    <property type="entry name" value="CYTOCHROME YDHU-RELATED"/>
    <property type="match status" value="1"/>
</dbReference>
<keyword evidence="11 12" id="KW-0472">Membrane</keyword>
<dbReference type="GO" id="GO:0020037">
    <property type="term" value="F:heme binding"/>
    <property type="evidence" value="ECO:0007669"/>
    <property type="project" value="TreeGrafter"/>
</dbReference>
<dbReference type="PRINTS" id="PR00161">
    <property type="entry name" value="NIHGNASECYTB"/>
</dbReference>
<keyword evidence="9 12" id="KW-1133">Transmembrane helix</keyword>
<evidence type="ECO:0000256" key="7">
    <source>
        <dbReference type="ARBA" id="ARBA00022723"/>
    </source>
</evidence>
<keyword evidence="15" id="KW-1185">Reference proteome</keyword>
<dbReference type="GO" id="GO:0005886">
    <property type="term" value="C:plasma membrane"/>
    <property type="evidence" value="ECO:0007669"/>
    <property type="project" value="UniProtKB-SubCell"/>
</dbReference>
<dbReference type="GO" id="GO:0005506">
    <property type="term" value="F:iron ion binding"/>
    <property type="evidence" value="ECO:0007669"/>
    <property type="project" value="InterPro"/>
</dbReference>
<evidence type="ECO:0000256" key="12">
    <source>
        <dbReference type="SAM" id="Phobius"/>
    </source>
</evidence>
<evidence type="ECO:0000259" key="13">
    <source>
        <dbReference type="Pfam" id="PF01292"/>
    </source>
</evidence>
<dbReference type="GO" id="GO:0009055">
    <property type="term" value="F:electron transfer activity"/>
    <property type="evidence" value="ECO:0007669"/>
    <property type="project" value="InterPro"/>
</dbReference>
<protein>
    <submittedName>
        <fullName evidence="14">Ni/Fe-hydrogenase b-type cytochrome subunit</fullName>
    </submittedName>
</protein>
<feature type="transmembrane region" description="Helical" evidence="12">
    <location>
        <begin position="205"/>
        <end position="227"/>
    </location>
</feature>
<feature type="domain" description="Cytochrome b561 bacterial/Ni-hydrogenase" evidence="13">
    <location>
        <begin position="23"/>
        <end position="239"/>
    </location>
</feature>
<dbReference type="PANTHER" id="PTHR30485">
    <property type="entry name" value="NI/FE-HYDROGENASE 1 B-TYPE CYTOCHROME SUBUNIT"/>
    <property type="match status" value="1"/>
</dbReference>
<comment type="similarity">
    <text evidence="2">Belongs to the HupC/HyaC/HydC family.</text>
</comment>
<feature type="transmembrane region" description="Helical" evidence="12">
    <location>
        <begin position="30"/>
        <end position="49"/>
    </location>
</feature>
<keyword evidence="5" id="KW-0349">Heme</keyword>
<sequence length="263" mass="29952">MDARTPPEHDTPRAVHGGQWVYRHRLPTRIWHWVSALAVFILLMSGLMISNAHPRLYWGAFGANFDHPWLNLPRFPGWATIPSTYNLALARQWHLFFAWVFAWGLFIHLVVSLINRHIKRDLSLSRRELAPAHLWQDIKDHARLKFPTGQEALSYNVLQKITYVGVVFVVMPTLIMTGLGLSPGFNAVMHWPIDLIGGRASARSIHFICAALMALFIAVHLILVVLAGPINEVRSMLTGWFRVPPDPDREERASPELAEKVRS</sequence>
<gene>
    <name evidence="14" type="ORF">FHS94_000230</name>
</gene>
<dbReference type="AlphaFoldDB" id="A0A7W9BAT5"/>
<feature type="transmembrane region" description="Helical" evidence="12">
    <location>
        <begin position="93"/>
        <end position="114"/>
    </location>
</feature>
<evidence type="ECO:0000256" key="4">
    <source>
        <dbReference type="ARBA" id="ARBA00022475"/>
    </source>
</evidence>
<name>A0A7W9BAT5_9SPHN</name>
<evidence type="ECO:0000256" key="1">
    <source>
        <dbReference type="ARBA" id="ARBA00004651"/>
    </source>
</evidence>
<dbReference type="Proteomes" id="UP000546200">
    <property type="component" value="Unassembled WGS sequence"/>
</dbReference>
<feature type="transmembrane region" description="Helical" evidence="12">
    <location>
        <begin position="161"/>
        <end position="185"/>
    </location>
</feature>
<comment type="subcellular location">
    <subcellularLocation>
        <location evidence="1">Cell membrane</location>
        <topology evidence="1">Multi-pass membrane protein</topology>
    </subcellularLocation>
</comment>
<evidence type="ECO:0000256" key="6">
    <source>
        <dbReference type="ARBA" id="ARBA00022692"/>
    </source>
</evidence>
<dbReference type="Gene3D" id="1.20.950.20">
    <property type="entry name" value="Transmembrane di-heme cytochromes, Chain C"/>
    <property type="match status" value="1"/>
</dbReference>
<keyword evidence="8" id="KW-0249">Electron transport</keyword>
<dbReference type="InterPro" id="IPR000516">
    <property type="entry name" value="Ni-dep_Hydgase_cyt-B"/>
</dbReference>